<name>A0A391NVT6_9EUKA</name>
<organism evidence="2 3">
    <name type="scientific">Kipferlia bialata</name>
    <dbReference type="NCBI Taxonomy" id="797122"/>
    <lineage>
        <taxon>Eukaryota</taxon>
        <taxon>Metamonada</taxon>
        <taxon>Carpediemonas-like organisms</taxon>
        <taxon>Kipferlia</taxon>
    </lineage>
</organism>
<dbReference type="EMBL" id="BDIP01006178">
    <property type="protein sequence ID" value="GCA64116.1"/>
    <property type="molecule type" value="Genomic_DNA"/>
</dbReference>
<dbReference type="Proteomes" id="UP000265618">
    <property type="component" value="Unassembled WGS sequence"/>
</dbReference>
<gene>
    <name evidence="2" type="ORF">KIPB_013226</name>
</gene>
<reference evidence="2 3" key="1">
    <citation type="journal article" date="2018" name="PLoS ONE">
        <title>The draft genome of Kipferlia bialata reveals reductive genome evolution in fornicate parasites.</title>
        <authorList>
            <person name="Tanifuji G."/>
            <person name="Takabayashi S."/>
            <person name="Kume K."/>
            <person name="Takagi M."/>
            <person name="Nakayama T."/>
            <person name="Kamikawa R."/>
            <person name="Inagaki Y."/>
            <person name="Hashimoto T."/>
        </authorList>
    </citation>
    <scope>NUCLEOTIDE SEQUENCE [LARGE SCALE GENOMIC DNA]</scope>
    <source>
        <strain evidence="2">NY0173</strain>
    </source>
</reference>
<protein>
    <recommendedName>
        <fullName evidence="1">Stc1 domain-containing protein</fullName>
    </recommendedName>
</protein>
<dbReference type="Pfam" id="PF12898">
    <property type="entry name" value="Stc1"/>
    <property type="match status" value="1"/>
</dbReference>
<evidence type="ECO:0000313" key="3">
    <source>
        <dbReference type="Proteomes" id="UP000265618"/>
    </source>
</evidence>
<dbReference type="OrthoDB" id="2742797at2759"/>
<dbReference type="InterPro" id="IPR024630">
    <property type="entry name" value="Stc1"/>
</dbReference>
<evidence type="ECO:0000259" key="1">
    <source>
        <dbReference type="Pfam" id="PF12898"/>
    </source>
</evidence>
<feature type="domain" description="Stc1" evidence="1">
    <location>
        <begin position="65"/>
        <end position="99"/>
    </location>
</feature>
<proteinExistence type="predicted"/>
<keyword evidence="3" id="KW-1185">Reference proteome</keyword>
<evidence type="ECO:0000313" key="2">
    <source>
        <dbReference type="EMBL" id="GCA64116.1"/>
    </source>
</evidence>
<accession>A0A391NVT6</accession>
<comment type="caution">
    <text evidence="2">The sequence shown here is derived from an EMBL/GenBank/DDBJ whole genome shotgun (WGS) entry which is preliminary data.</text>
</comment>
<sequence length="276" mass="30562">MDAPPGTTYCTQCLQHKPHRCFSSTQACKTSRFRRCKACVTRYGSTTTPVSAAPVSVPVKAPPATPHLQCAQCGHRKPSGSFSKGQRSKGRDRKCRVCTKANVRAIASATLECSLCHVPKTRDSYTKTQRSRGGGRVCVECRREAAAAKEAERQRELGRRSFLCCICETDKPYGDFDRAAFDKGRLWCVQCVTAVRPPLCRVRDVEEAIPLEAYVRVGVAQEEDDLVDPAGVDTAMNMWDNICLIHEIDTQWGSMPGGGAYSCSNYYYGPGEFDYY</sequence>
<dbReference type="AlphaFoldDB" id="A0A391NVT6"/>